<keyword evidence="7" id="KW-1185">Reference proteome</keyword>
<dbReference type="Proteomes" id="UP000031366">
    <property type="component" value="Unassembled WGS sequence"/>
</dbReference>
<dbReference type="InterPro" id="IPR003829">
    <property type="entry name" value="Pirin_N_dom"/>
</dbReference>
<evidence type="ECO:0000256" key="2">
    <source>
        <dbReference type="PIRSR" id="PIRSR006232-1"/>
    </source>
</evidence>
<evidence type="ECO:0000313" key="7">
    <source>
        <dbReference type="Proteomes" id="UP000031366"/>
    </source>
</evidence>
<dbReference type="InterPro" id="IPR014710">
    <property type="entry name" value="RmlC-like_jellyroll"/>
</dbReference>
<dbReference type="Pfam" id="PF02678">
    <property type="entry name" value="Pirin"/>
    <property type="match status" value="1"/>
</dbReference>
<dbReference type="SUPFAM" id="SSF51182">
    <property type="entry name" value="RmlC-like cupins"/>
    <property type="match status" value="1"/>
</dbReference>
<dbReference type="RefSeq" id="WP_039633883.1">
    <property type="nucleotide sequence ID" value="NZ_AYSO01000017.1"/>
</dbReference>
<dbReference type="GO" id="GO:0046872">
    <property type="term" value="F:metal ion binding"/>
    <property type="evidence" value="ECO:0007669"/>
    <property type="project" value="UniProtKB-KW"/>
</dbReference>
<dbReference type="InterPro" id="IPR041602">
    <property type="entry name" value="Quercetinase_C"/>
</dbReference>
<evidence type="ECO:0000313" key="6">
    <source>
        <dbReference type="EMBL" id="KIE46181.1"/>
    </source>
</evidence>
<dbReference type="EMBL" id="AYSO01000017">
    <property type="protein sequence ID" value="KIE46181.1"/>
    <property type="molecule type" value="Genomic_DNA"/>
</dbReference>
<keyword evidence="2" id="KW-0408">Iron</keyword>
<feature type="binding site" evidence="2">
    <location>
        <position position="103"/>
    </location>
    <ligand>
        <name>Fe cation</name>
        <dbReference type="ChEBI" id="CHEBI:24875"/>
    </ligand>
</feature>
<gene>
    <name evidence="6" type="ORF">U732_1939</name>
</gene>
<keyword evidence="2" id="KW-0479">Metal-binding</keyword>
<dbReference type="InterPro" id="IPR011051">
    <property type="entry name" value="RmlC_Cupin_sf"/>
</dbReference>
<dbReference type="Gene3D" id="2.60.120.10">
    <property type="entry name" value="Jelly Rolls"/>
    <property type="match status" value="2"/>
</dbReference>
<feature type="domain" description="Pirin N-terminal" evidence="4">
    <location>
        <begin position="12"/>
        <end position="118"/>
    </location>
</feature>
<accession>A0A0C1R6R0</accession>
<dbReference type="Pfam" id="PF17954">
    <property type="entry name" value="Pirin_C_2"/>
    <property type="match status" value="1"/>
</dbReference>
<dbReference type="InterPro" id="IPR012093">
    <property type="entry name" value="Pirin"/>
</dbReference>
<protein>
    <submittedName>
        <fullName evidence="6">Pirin family protein</fullName>
    </submittedName>
</protein>
<dbReference type="OrthoDB" id="321327at2"/>
<dbReference type="AlphaFoldDB" id="A0A0C1R6R0"/>
<dbReference type="PANTHER" id="PTHR43212">
    <property type="entry name" value="QUERCETIN 2,3-DIOXYGENASE"/>
    <property type="match status" value="1"/>
</dbReference>
<evidence type="ECO:0000256" key="3">
    <source>
        <dbReference type="RuleBase" id="RU003457"/>
    </source>
</evidence>
<feature type="domain" description="Quercetin 2,3-dioxygenase C-terminal cupin" evidence="5">
    <location>
        <begin position="147"/>
        <end position="239"/>
    </location>
</feature>
<dbReference type="PANTHER" id="PTHR43212:SF3">
    <property type="entry name" value="QUERCETIN 2,3-DIOXYGENASE"/>
    <property type="match status" value="1"/>
</dbReference>
<proteinExistence type="inferred from homology"/>
<evidence type="ECO:0000256" key="1">
    <source>
        <dbReference type="ARBA" id="ARBA00008416"/>
    </source>
</evidence>
<sequence>MFKKKTLTEMGSSDHCWLSSIHHFSFEDYCNPLNDNFGVLRVLNDDIIKPRSGFHNHPHKDMEIISYVIKGDLIHGDSMGNKKTVKKDGIQYMSAGTGIIHEEHNLANNDLRIMQIWIYPNKLGCNPNYGDYIFNTEEKKNKWLYMVSSKKGFAPVKINQDANIYSLKLDINKKIEFKINKNRQGYLVQIEGNSIIENIVFEPRYKNTIELNEKEALEIYEEEFKIKATQNSHFILIEMEKA</sequence>
<evidence type="ECO:0000259" key="4">
    <source>
        <dbReference type="Pfam" id="PF02678"/>
    </source>
</evidence>
<comment type="similarity">
    <text evidence="1 3">Belongs to the pirin family.</text>
</comment>
<name>A0A0C1R6R0_9CLOT</name>
<dbReference type="CDD" id="cd02910">
    <property type="entry name" value="cupin_Yhhw_N"/>
    <property type="match status" value="1"/>
</dbReference>
<feature type="binding site" evidence="2">
    <location>
        <position position="59"/>
    </location>
    <ligand>
        <name>Fe cation</name>
        <dbReference type="ChEBI" id="CHEBI:24875"/>
    </ligand>
</feature>
<comment type="cofactor">
    <cofactor evidence="2">
        <name>Fe cation</name>
        <dbReference type="ChEBI" id="CHEBI:24875"/>
    </cofactor>
    <text evidence="2">Binds 1 Fe cation per subunit.</text>
</comment>
<feature type="binding site" evidence="2">
    <location>
        <position position="101"/>
    </location>
    <ligand>
        <name>Fe cation</name>
        <dbReference type="ChEBI" id="CHEBI:24875"/>
    </ligand>
</feature>
<reference evidence="6 7" key="1">
    <citation type="journal article" date="2015" name="Infect. Genet. Evol.">
        <title>Genomic sequences of six botulinum neurotoxin-producing strains representing three clostridial species illustrate the mobility and diversity of botulinum neurotoxin genes.</title>
        <authorList>
            <person name="Smith T.J."/>
            <person name="Hill K.K."/>
            <person name="Xie G."/>
            <person name="Foley B.T."/>
            <person name="Williamson C.H."/>
            <person name="Foster J.T."/>
            <person name="Johnson S.L."/>
            <person name="Chertkov O."/>
            <person name="Teshima H."/>
            <person name="Gibbons H.S."/>
            <person name="Johnsky L.A."/>
            <person name="Karavis M.A."/>
            <person name="Smith L.A."/>
        </authorList>
    </citation>
    <scope>NUCLEOTIDE SEQUENCE [LARGE SCALE GENOMIC DNA]</scope>
    <source>
        <strain evidence="6 7">CDC 2741</strain>
    </source>
</reference>
<comment type="caution">
    <text evidence="6">The sequence shown here is derived from an EMBL/GenBank/DDBJ whole genome shotgun (WGS) entry which is preliminary data.</text>
</comment>
<feature type="binding site" evidence="2">
    <location>
        <position position="57"/>
    </location>
    <ligand>
        <name>Fe cation</name>
        <dbReference type="ChEBI" id="CHEBI:24875"/>
    </ligand>
</feature>
<evidence type="ECO:0000259" key="5">
    <source>
        <dbReference type="Pfam" id="PF17954"/>
    </source>
</evidence>
<dbReference type="PIRSF" id="PIRSF006232">
    <property type="entry name" value="Pirin"/>
    <property type="match status" value="1"/>
</dbReference>
<organism evidence="6 7">
    <name type="scientific">Clostridium argentinense CDC 2741</name>
    <dbReference type="NCBI Taxonomy" id="1418104"/>
    <lineage>
        <taxon>Bacteria</taxon>
        <taxon>Bacillati</taxon>
        <taxon>Bacillota</taxon>
        <taxon>Clostridia</taxon>
        <taxon>Eubacteriales</taxon>
        <taxon>Clostridiaceae</taxon>
        <taxon>Clostridium</taxon>
    </lineage>
</organism>